<keyword evidence="9" id="KW-1185">Reference proteome</keyword>
<keyword evidence="5" id="KW-0539">Nucleus</keyword>
<comment type="subcellular location">
    <subcellularLocation>
        <location evidence="1">Nucleus</location>
        <location evidence="1">Nucleolus</location>
    </subcellularLocation>
</comment>
<dbReference type="Gene3D" id="3.40.50.300">
    <property type="entry name" value="P-loop containing nucleotide triphosphate hydrolases"/>
    <property type="match status" value="1"/>
</dbReference>
<dbReference type="InterPro" id="IPR030378">
    <property type="entry name" value="G_CP_dom"/>
</dbReference>
<dbReference type="InterPro" id="IPR027417">
    <property type="entry name" value="P-loop_NTPase"/>
</dbReference>
<dbReference type="CDD" id="cd04178">
    <property type="entry name" value="Nucleostemin_like"/>
    <property type="match status" value="1"/>
</dbReference>
<dbReference type="Gene3D" id="1.10.1580.10">
    <property type="match status" value="1"/>
</dbReference>
<feature type="region of interest" description="Disordered" evidence="6">
    <location>
        <begin position="28"/>
        <end position="56"/>
    </location>
</feature>
<evidence type="ECO:0000256" key="5">
    <source>
        <dbReference type="ARBA" id="ARBA00023242"/>
    </source>
</evidence>
<dbReference type="PANTHER" id="PTHR11089:SF30">
    <property type="entry name" value="GUANINE NUCLEOTIDE-BINDING PROTEIN-LIKE 3 HOMOLOG"/>
    <property type="match status" value="1"/>
</dbReference>
<feature type="region of interest" description="Disordered" evidence="6">
    <location>
        <begin position="507"/>
        <end position="526"/>
    </location>
</feature>
<sequence>MAIGAKSSTKSRSKRTSLRTKYKIMKKVREHHKKKAKELRRKPTQKKEHIIRKDPGVPANYPFKEQFVTQVERARNAMREREQELKSMAQQNIPHPATAALAASSEQQLAAAAAASASRYEASEAAGSMLARQSQGDADTDRSRRAFYKEFVRVVEASDVVLHVLDARDPVACRCADVERFVIRANPNKRVILVLNKVDLVPREAAEAWLKYLREELPSIAFKCNTQEQAGKLAAASKRAPGDKRKRGGGSSGSDKSSADADGAGTSAALGVDTLLQLLKNYARRRGVNKGSAAAKAAITVGVVGMPNVGKSSLINSLKRSRVAQVGNVAGVTRHAQEIHLDKNVTLLDSPGVVFAKNAGVLHGAVRYDRLTDPSTAVKEVIARCPKLQLMRHYNLPDYAAATDDEAAHVEAFLGAVARARGKLRRGGVPDRTAAARLVLGDWGSGALPYYTMPPKSRPGADAVAEAAVVAGWGQDFALEAAYAGERAAVLEVLEESGDAVLVKGGEAAGDMDDEDGMEDDEEEDVEDVEEMDDDEFAELQEDARAAEAGKMAAAASARQADLLYSNSDQYDPRLAKKARKRAKKERGASAAAAAAAVTAAGGGGEDYTF</sequence>
<feature type="compositionally biased region" description="Gly residues" evidence="6">
    <location>
        <begin position="601"/>
        <end position="610"/>
    </location>
</feature>
<name>A0A830I4L2_9CHLO</name>
<keyword evidence="2" id="KW-0547">Nucleotide-binding</keyword>
<accession>A0A830I4L2</accession>
<dbReference type="Proteomes" id="UP000660262">
    <property type="component" value="Unassembled WGS sequence"/>
</dbReference>
<feature type="compositionally biased region" description="Low complexity" evidence="6">
    <location>
        <begin position="589"/>
        <end position="600"/>
    </location>
</feature>
<reference evidence="8" key="1">
    <citation type="submission" date="2020-10" db="EMBL/GenBank/DDBJ databases">
        <title>Unveiling of a novel bifunctional photoreceptor, Dualchrome1, isolated from a cosmopolitan green alga.</title>
        <authorList>
            <person name="Suzuki S."/>
            <person name="Kawachi M."/>
        </authorList>
    </citation>
    <scope>NUCLEOTIDE SEQUENCE</scope>
    <source>
        <strain evidence="8">NIES 2893</strain>
    </source>
</reference>
<dbReference type="Pfam" id="PF01926">
    <property type="entry name" value="MMR_HSR1"/>
    <property type="match status" value="1"/>
</dbReference>
<dbReference type="InterPro" id="IPR014813">
    <property type="entry name" value="Gnl3_N_dom"/>
</dbReference>
<dbReference type="InterPro" id="IPR006073">
    <property type="entry name" value="GTP-bd"/>
</dbReference>
<feature type="region of interest" description="Disordered" evidence="6">
    <location>
        <begin position="233"/>
        <end position="263"/>
    </location>
</feature>
<dbReference type="EMBL" id="BNJQ01000037">
    <property type="protein sequence ID" value="GHP11949.1"/>
    <property type="molecule type" value="Genomic_DNA"/>
</dbReference>
<organism evidence="8 9">
    <name type="scientific">Pycnococcus provasolii</name>
    <dbReference type="NCBI Taxonomy" id="41880"/>
    <lineage>
        <taxon>Eukaryota</taxon>
        <taxon>Viridiplantae</taxon>
        <taxon>Chlorophyta</taxon>
        <taxon>Pseudoscourfieldiophyceae</taxon>
        <taxon>Pseudoscourfieldiales</taxon>
        <taxon>Pycnococcaceae</taxon>
        <taxon>Pycnococcus</taxon>
    </lineage>
</organism>
<feature type="compositionally biased region" description="Low complexity" evidence="6">
    <location>
        <begin position="253"/>
        <end position="263"/>
    </location>
</feature>
<evidence type="ECO:0000256" key="6">
    <source>
        <dbReference type="SAM" id="MobiDB-lite"/>
    </source>
</evidence>
<dbReference type="GO" id="GO:0005730">
    <property type="term" value="C:nucleolus"/>
    <property type="evidence" value="ECO:0007669"/>
    <property type="project" value="UniProtKB-SubCell"/>
</dbReference>
<evidence type="ECO:0000259" key="7">
    <source>
        <dbReference type="PROSITE" id="PS51721"/>
    </source>
</evidence>
<dbReference type="GO" id="GO:0005525">
    <property type="term" value="F:GTP binding"/>
    <property type="evidence" value="ECO:0007669"/>
    <property type="project" value="UniProtKB-KW"/>
</dbReference>
<feature type="compositionally biased region" description="Basic and acidic residues" evidence="6">
    <location>
        <begin position="45"/>
        <end position="55"/>
    </location>
</feature>
<dbReference type="InterPro" id="IPR023179">
    <property type="entry name" value="GTP-bd_ortho_bundle_sf"/>
</dbReference>
<keyword evidence="3" id="KW-0175">Coiled coil</keyword>
<dbReference type="PROSITE" id="PS51721">
    <property type="entry name" value="G_CP"/>
    <property type="match status" value="1"/>
</dbReference>
<dbReference type="SUPFAM" id="SSF52540">
    <property type="entry name" value="P-loop containing nucleoside triphosphate hydrolases"/>
    <property type="match status" value="1"/>
</dbReference>
<feature type="domain" description="CP-type G" evidence="7">
    <location>
        <begin position="148"/>
        <end position="356"/>
    </location>
</feature>
<evidence type="ECO:0000256" key="2">
    <source>
        <dbReference type="ARBA" id="ARBA00022741"/>
    </source>
</evidence>
<gene>
    <name evidence="8" type="ORF">PPROV_001067600</name>
</gene>
<evidence type="ECO:0000256" key="1">
    <source>
        <dbReference type="ARBA" id="ARBA00004604"/>
    </source>
</evidence>
<dbReference type="OrthoDB" id="444945at2759"/>
<feature type="region of interest" description="Disordered" evidence="6">
    <location>
        <begin position="573"/>
        <end position="610"/>
    </location>
</feature>
<dbReference type="PANTHER" id="PTHR11089">
    <property type="entry name" value="GTP-BINDING PROTEIN-RELATED"/>
    <property type="match status" value="1"/>
</dbReference>
<proteinExistence type="predicted"/>
<evidence type="ECO:0000256" key="4">
    <source>
        <dbReference type="ARBA" id="ARBA00023134"/>
    </source>
</evidence>
<dbReference type="AlphaFoldDB" id="A0A830I4L2"/>
<keyword evidence="4" id="KW-0342">GTP-binding</keyword>
<evidence type="ECO:0000313" key="8">
    <source>
        <dbReference type="EMBL" id="GHP11949.1"/>
    </source>
</evidence>
<dbReference type="Pfam" id="PF08701">
    <property type="entry name" value="GN3L_Grn1"/>
    <property type="match status" value="1"/>
</dbReference>
<dbReference type="InterPro" id="IPR050755">
    <property type="entry name" value="TRAFAC_YlqF/YawG_RiboMat"/>
</dbReference>
<feature type="compositionally biased region" description="Acidic residues" evidence="6">
    <location>
        <begin position="510"/>
        <end position="526"/>
    </location>
</feature>
<feature type="compositionally biased region" description="Basic residues" evidence="6">
    <location>
        <begin position="576"/>
        <end position="585"/>
    </location>
</feature>
<comment type="caution">
    <text evidence="8">The sequence shown here is derived from an EMBL/GenBank/DDBJ whole genome shotgun (WGS) entry which is preliminary data.</text>
</comment>
<evidence type="ECO:0000313" key="9">
    <source>
        <dbReference type="Proteomes" id="UP000660262"/>
    </source>
</evidence>
<evidence type="ECO:0000256" key="3">
    <source>
        <dbReference type="ARBA" id="ARBA00023054"/>
    </source>
</evidence>
<feature type="compositionally biased region" description="Basic residues" evidence="6">
    <location>
        <begin position="28"/>
        <end position="44"/>
    </location>
</feature>
<dbReference type="FunFam" id="3.40.50.300:FF:000571">
    <property type="entry name" value="Guanine nucleotide-binding protein-like NSN1"/>
    <property type="match status" value="1"/>
</dbReference>
<protein>
    <recommendedName>
        <fullName evidence="7">CP-type G domain-containing protein</fullName>
    </recommendedName>
</protein>
<dbReference type="PRINTS" id="PR00326">
    <property type="entry name" value="GTP1OBG"/>
</dbReference>